<comment type="caution">
    <text evidence="1">The sequence shown here is derived from an EMBL/GenBank/DDBJ whole genome shotgun (WGS) entry which is preliminary data.</text>
</comment>
<proteinExistence type="predicted"/>
<gene>
    <name evidence="1" type="ORF">CPELLU_LOCUS7355</name>
</gene>
<sequence length="443" mass="51091">MPPPSHNFRSSFTLIKNPNNPTNVLTCEAFYEANTEKEVQKILALPESETNKFINLHADLVISTVSSHSSINSRQSAISNFLCRPFSVNDQSRFEQLLLRMIVFNALPFTFVKNEDTIAVFEFLVPGLKLPKCKVIGGKGVVFITTNGQPLIWGAHDISSERSQTQNVINHIEQLMIETEEKRIIIKAFVSDSTGKYAAIFLNKLQKDTARLYEVLHCFEYMMKIFECHDDFEFKTNMRASELIKYKWEINSYDIELFKQFKRNLADFWESTKGQSKVLAMSQIHGDILWSCKVKNAKKYDNQIRRLHVTAPILSDEGDEGVEELVITDLDYQVSDDGVVGKDKATRSNWTNQSLEKNKESVAEEEQRWKNLVNEWIELGDHENQFENKDDKILLSSEWDADFSLGGREKHPANNETAKWSLDLFFVSSLEMPLYFDSEFTFN</sequence>
<evidence type="ECO:0000313" key="1">
    <source>
        <dbReference type="EMBL" id="CAG8608871.1"/>
    </source>
</evidence>
<dbReference type="AlphaFoldDB" id="A0A9N9GHN8"/>
<reference evidence="1" key="1">
    <citation type="submission" date="2021-06" db="EMBL/GenBank/DDBJ databases">
        <authorList>
            <person name="Kallberg Y."/>
            <person name="Tangrot J."/>
            <person name="Rosling A."/>
        </authorList>
    </citation>
    <scope>NUCLEOTIDE SEQUENCE</scope>
    <source>
        <strain evidence="1">FL966</strain>
    </source>
</reference>
<keyword evidence="2" id="KW-1185">Reference proteome</keyword>
<dbReference type="OrthoDB" id="2436883at2759"/>
<organism evidence="1 2">
    <name type="scientific">Cetraspora pellucida</name>
    <dbReference type="NCBI Taxonomy" id="1433469"/>
    <lineage>
        <taxon>Eukaryota</taxon>
        <taxon>Fungi</taxon>
        <taxon>Fungi incertae sedis</taxon>
        <taxon>Mucoromycota</taxon>
        <taxon>Glomeromycotina</taxon>
        <taxon>Glomeromycetes</taxon>
        <taxon>Diversisporales</taxon>
        <taxon>Gigasporaceae</taxon>
        <taxon>Cetraspora</taxon>
    </lineage>
</organism>
<evidence type="ECO:0000313" key="2">
    <source>
        <dbReference type="Proteomes" id="UP000789759"/>
    </source>
</evidence>
<dbReference type="Proteomes" id="UP000789759">
    <property type="component" value="Unassembled WGS sequence"/>
</dbReference>
<protein>
    <submittedName>
        <fullName evidence="1">7515_t:CDS:1</fullName>
    </submittedName>
</protein>
<accession>A0A9N9GHN8</accession>
<name>A0A9N9GHN8_9GLOM</name>
<dbReference type="EMBL" id="CAJVQA010004898">
    <property type="protein sequence ID" value="CAG8608871.1"/>
    <property type="molecule type" value="Genomic_DNA"/>
</dbReference>